<sequence length="55" mass="5624">MRHTPHARTATNNSAGPGRGTSVVTRSSGPVSIGPGRRTRHALIVVVVGPDAITP</sequence>
<dbReference type="AlphaFoldDB" id="X8BHL5"/>
<name>X8BHL5_MYCXE</name>
<reference evidence="2" key="1">
    <citation type="submission" date="2014-01" db="EMBL/GenBank/DDBJ databases">
        <authorList>
            <person name="Brown-Elliot B."/>
            <person name="Wallace R."/>
            <person name="Lenaerts A."/>
            <person name="Ordway D."/>
            <person name="DeGroote M.A."/>
            <person name="Parker T."/>
            <person name="Sizemore C."/>
            <person name="Tallon L.J."/>
            <person name="Sadzewicz L.K."/>
            <person name="Sengamalay N."/>
            <person name="Fraser C.M."/>
            <person name="Hine E."/>
            <person name="Shefchek K.A."/>
            <person name="Das S.P."/>
            <person name="Tettelin H."/>
        </authorList>
    </citation>
    <scope>NUCLEOTIDE SEQUENCE [LARGE SCALE GENOMIC DNA]</scope>
    <source>
        <strain evidence="2">4042</strain>
    </source>
</reference>
<gene>
    <name evidence="2" type="ORF">I553_6425</name>
</gene>
<protein>
    <submittedName>
        <fullName evidence="2">Uncharacterized protein</fullName>
    </submittedName>
</protein>
<evidence type="ECO:0000256" key="1">
    <source>
        <dbReference type="SAM" id="MobiDB-lite"/>
    </source>
</evidence>
<accession>X8BHL5</accession>
<feature type="region of interest" description="Disordered" evidence="1">
    <location>
        <begin position="1"/>
        <end position="36"/>
    </location>
</feature>
<comment type="caution">
    <text evidence="2">The sequence shown here is derived from an EMBL/GenBank/DDBJ whole genome shotgun (WGS) entry which is preliminary data.</text>
</comment>
<dbReference type="PATRIC" id="fig|1299334.3.peg.4586"/>
<organism evidence="2">
    <name type="scientific">Mycobacterium xenopi 4042</name>
    <dbReference type="NCBI Taxonomy" id="1299334"/>
    <lineage>
        <taxon>Bacteria</taxon>
        <taxon>Bacillati</taxon>
        <taxon>Actinomycetota</taxon>
        <taxon>Actinomycetes</taxon>
        <taxon>Mycobacteriales</taxon>
        <taxon>Mycobacteriaceae</taxon>
        <taxon>Mycobacterium</taxon>
    </lineage>
</organism>
<dbReference type="EMBL" id="JAOB01000042">
    <property type="protein sequence ID" value="EUA42565.1"/>
    <property type="molecule type" value="Genomic_DNA"/>
</dbReference>
<evidence type="ECO:0000313" key="2">
    <source>
        <dbReference type="EMBL" id="EUA42565.1"/>
    </source>
</evidence>
<proteinExistence type="predicted"/>